<dbReference type="NCBIfam" id="NF001911">
    <property type="entry name" value="PRK00685.1"/>
    <property type="match status" value="1"/>
</dbReference>
<dbReference type="HAMAP" id="MF_00457">
    <property type="entry name" value="UPF0173"/>
    <property type="match status" value="1"/>
</dbReference>
<dbReference type="Proteomes" id="UP000245934">
    <property type="component" value="Unassembled WGS sequence"/>
</dbReference>
<evidence type="ECO:0000256" key="2">
    <source>
        <dbReference type="HAMAP-Rule" id="MF_00457"/>
    </source>
</evidence>
<dbReference type="InterPro" id="IPR001279">
    <property type="entry name" value="Metallo-B-lactamas"/>
</dbReference>
<dbReference type="GeneID" id="97608211"/>
<feature type="domain" description="Metallo-beta-lactamase" evidence="3">
    <location>
        <begin position="7"/>
        <end position="180"/>
    </location>
</feature>
<dbReference type="InterPro" id="IPR022877">
    <property type="entry name" value="UPF0173"/>
</dbReference>
<dbReference type="Pfam" id="PF13483">
    <property type="entry name" value="Lactamase_B_3"/>
    <property type="match status" value="1"/>
</dbReference>
<dbReference type="Gene3D" id="3.60.15.10">
    <property type="entry name" value="Ribonuclease Z/Hydroxyacylglutathione hydrolase-like"/>
    <property type="match status" value="1"/>
</dbReference>
<dbReference type="RefSeq" id="WP_109941940.1">
    <property type="nucleotide sequence ID" value="NZ_CP176366.1"/>
</dbReference>
<comment type="caution">
    <text evidence="4">The sequence shown here is derived from an EMBL/GenBank/DDBJ whole genome shotgun (WGS) entry which is preliminary data.</text>
</comment>
<evidence type="ECO:0000259" key="3">
    <source>
        <dbReference type="SMART" id="SM00849"/>
    </source>
</evidence>
<dbReference type="GO" id="GO:0016787">
    <property type="term" value="F:hydrolase activity"/>
    <property type="evidence" value="ECO:0007669"/>
    <property type="project" value="UniProtKB-UniRule"/>
</dbReference>
<keyword evidence="5" id="KW-1185">Reference proteome</keyword>
<dbReference type="AlphaFoldDB" id="A0A2V2MZI6"/>
<accession>A0A2V2MZI6</accession>
<dbReference type="SUPFAM" id="SSF56281">
    <property type="entry name" value="Metallo-hydrolase/oxidoreductase"/>
    <property type="match status" value="1"/>
</dbReference>
<dbReference type="PANTHER" id="PTHR43546">
    <property type="entry name" value="UPF0173 METAL-DEPENDENT HYDROLASE MJ1163-RELATED"/>
    <property type="match status" value="1"/>
</dbReference>
<protein>
    <recommendedName>
        <fullName evidence="2">UPF0173 metal-dependent hydrolase DLD82_15045</fullName>
    </recommendedName>
</protein>
<dbReference type="SMART" id="SM00849">
    <property type="entry name" value="Lactamase_B"/>
    <property type="match status" value="1"/>
</dbReference>
<evidence type="ECO:0000313" key="4">
    <source>
        <dbReference type="EMBL" id="PWR70806.1"/>
    </source>
</evidence>
<proteinExistence type="inferred from homology"/>
<evidence type="ECO:0000256" key="1">
    <source>
        <dbReference type="ARBA" id="ARBA00022801"/>
    </source>
</evidence>
<keyword evidence="1 2" id="KW-0378">Hydrolase</keyword>
<gene>
    <name evidence="4" type="ORF">DLD82_15045</name>
</gene>
<dbReference type="InterPro" id="IPR050114">
    <property type="entry name" value="UPF0173_UPF0282_UlaG_hydrolase"/>
</dbReference>
<evidence type="ECO:0000313" key="5">
    <source>
        <dbReference type="Proteomes" id="UP000245934"/>
    </source>
</evidence>
<dbReference type="PANTHER" id="PTHR43546:SF3">
    <property type="entry name" value="UPF0173 METAL-DEPENDENT HYDROLASE MJ1163"/>
    <property type="match status" value="1"/>
</dbReference>
<reference evidence="4 5" key="1">
    <citation type="submission" date="2018-05" db="EMBL/GenBank/DDBJ databases">
        <title>Draft genome of Methanospirillum stamsii Pt1.</title>
        <authorList>
            <person name="Dueholm M.S."/>
            <person name="Nielsen P.H."/>
            <person name="Bakmann L.F."/>
            <person name="Otzen D.E."/>
        </authorList>
    </citation>
    <scope>NUCLEOTIDE SEQUENCE [LARGE SCALE GENOMIC DNA]</scope>
    <source>
        <strain evidence="4 5">Pt1</strain>
    </source>
</reference>
<comment type="similarity">
    <text evidence="2">Belongs to the UPF0173 family.</text>
</comment>
<organism evidence="4 5">
    <name type="scientific">Methanospirillum stamsii</name>
    <dbReference type="NCBI Taxonomy" id="1277351"/>
    <lineage>
        <taxon>Archaea</taxon>
        <taxon>Methanobacteriati</taxon>
        <taxon>Methanobacteriota</taxon>
        <taxon>Stenosarchaea group</taxon>
        <taxon>Methanomicrobia</taxon>
        <taxon>Methanomicrobiales</taxon>
        <taxon>Methanospirillaceae</taxon>
        <taxon>Methanospirillum</taxon>
    </lineage>
</organism>
<dbReference type="EMBL" id="QGMZ01000039">
    <property type="protein sequence ID" value="PWR70806.1"/>
    <property type="molecule type" value="Genomic_DNA"/>
</dbReference>
<sequence>MKIIYPGHACVILDGSRRVLIDPFVPEGEIPVQPDIVAVTHAHADHMGIVASFSVPVVSNNEIAHYLRGKGCITEAMNIGGTIVVQGVTFTMTQALHSSWIEEEGIGMYGGSAAGFLITMDGVTVYHAGDTGLFSDMKLIGEIYHPDVALIPIGGRFTMGPREAMMAAEFIGAPIVIPIHYNTFEKISQDEQEFARAVNETTDIEVVIVKPGMEYTL</sequence>
<name>A0A2V2MZI6_9EURY</name>
<dbReference type="OrthoDB" id="28313at2157"/>
<dbReference type="InterPro" id="IPR036866">
    <property type="entry name" value="RibonucZ/Hydroxyglut_hydro"/>
</dbReference>